<keyword evidence="5" id="KW-0813">Transport</keyword>
<feature type="transmembrane region" description="Helical" evidence="17">
    <location>
        <begin position="187"/>
        <end position="217"/>
    </location>
</feature>
<dbReference type="EC" id="7.1.1.2" evidence="3 17"/>
<feature type="transmembrane region" description="Helical" evidence="17">
    <location>
        <begin position="275"/>
        <end position="293"/>
    </location>
</feature>
<evidence type="ECO:0000256" key="3">
    <source>
        <dbReference type="ARBA" id="ARBA00012944"/>
    </source>
</evidence>
<keyword evidence="7 17" id="KW-0812">Transmembrane</keyword>
<sequence>MVAPSIMTFFLLALGLGTSVTFSSSHWLLAWMGLEINSLAILPLMVSSHQARAIEASVKYLLIQATGAGIILWGSMLNAQATGHWNILSSKEDLAMLIIISGLALKLGLAPLHAWLPEVIQGTDMTTAMILSTWQKLAPFILMCEVSSSHQWLALTLGLISIVVGGLSGINMTLMRKLLAYSSIAHLGWMMLVMTFNTNLALIALTIYIIATTMIFSTLNTTSASTINNLALSWGKYPALTALTPLILLSLGGLPPLSGFIPKWLIIQELVKQELILISLVAAISALLSLYFYTRITYTLLCVTTPNYFGLAPFKFYRQKYVIFPIAILAMMTMMLLPMLPSLTAFFFN</sequence>
<evidence type="ECO:0000256" key="7">
    <source>
        <dbReference type="ARBA" id="ARBA00022692"/>
    </source>
</evidence>
<accession>A0AA95Z3V9</accession>
<feature type="transmembrane region" description="Helical" evidence="17">
    <location>
        <begin position="321"/>
        <end position="348"/>
    </location>
</feature>
<comment type="similarity">
    <text evidence="2 17">Belongs to the complex I subunit 2 family.</text>
</comment>
<evidence type="ECO:0000256" key="17">
    <source>
        <dbReference type="RuleBase" id="RU003403"/>
    </source>
</evidence>
<keyword evidence="14 17" id="KW-0496">Mitochondrion</keyword>
<dbReference type="PRINTS" id="PR01436">
    <property type="entry name" value="NADHDHGNASE2"/>
</dbReference>
<evidence type="ECO:0000256" key="14">
    <source>
        <dbReference type="ARBA" id="ARBA00023128"/>
    </source>
</evidence>
<dbReference type="EMBL" id="OR582679">
    <property type="protein sequence ID" value="WNH37128.1"/>
    <property type="molecule type" value="Genomic_DNA"/>
</dbReference>
<organism evidence="19">
    <name type="scientific">Ventrifossa mucocephalus</name>
    <dbReference type="NCBI Taxonomy" id="2996721"/>
    <lineage>
        <taxon>Eukaryota</taxon>
        <taxon>Metazoa</taxon>
        <taxon>Chordata</taxon>
        <taxon>Craniata</taxon>
        <taxon>Vertebrata</taxon>
        <taxon>Euteleostomi</taxon>
        <taxon>Actinopterygii</taxon>
        <taxon>Neopterygii</taxon>
        <taxon>Teleostei</taxon>
        <taxon>Neoteleostei</taxon>
        <taxon>Acanthomorphata</taxon>
        <taxon>Zeiogadaria</taxon>
        <taxon>Gadariae</taxon>
        <taxon>Gadiformes</taxon>
        <taxon>Macrouroidei</taxon>
        <taxon>Macrouridae</taxon>
        <taxon>Macrourinae</taxon>
        <taxon>Ventrifossa</taxon>
    </lineage>
</organism>
<feature type="transmembrane region" description="Helical" evidence="17">
    <location>
        <begin position="154"/>
        <end position="175"/>
    </location>
</feature>
<evidence type="ECO:0000256" key="10">
    <source>
        <dbReference type="ARBA" id="ARBA00022982"/>
    </source>
</evidence>
<dbReference type="InterPro" id="IPR001750">
    <property type="entry name" value="ND/Mrp_TM"/>
</dbReference>
<evidence type="ECO:0000256" key="11">
    <source>
        <dbReference type="ARBA" id="ARBA00022989"/>
    </source>
</evidence>
<name>A0AA95Z3V9_9TELE</name>
<reference evidence="19" key="1">
    <citation type="submission" date="2023-09" db="EMBL/GenBank/DDBJ databases">
        <title>Mitochondrial Genomes of Fishes Derived by Genome Skimming.</title>
        <authorList>
            <person name="Bemis K."/>
            <person name="Collins A."/>
            <person name="Craine J.M."/>
            <person name="Hoban M."/>
            <person name="Leopold D.R."/>
            <person name="Meyer C."/>
            <person name="Murphy K.R."/>
            <person name="Pitassy D.E."/>
            <person name="Whitney J."/>
        </authorList>
    </citation>
    <scope>NUCLEOTIDE SEQUENCE</scope>
</reference>
<keyword evidence="12 17" id="KW-0520">NAD</keyword>
<comment type="function">
    <text evidence="17">Core subunit of the mitochondrial membrane respiratory chain NADH dehydrogenase (Complex I) which catalyzes electron transfer from NADH through the respiratory chain, using ubiquinone as an electron acceptor. Essential for the catalytic activity and assembly of complex I.</text>
</comment>
<keyword evidence="8 17" id="KW-0999">Mitochondrion inner membrane</keyword>
<evidence type="ECO:0000256" key="5">
    <source>
        <dbReference type="ARBA" id="ARBA00022448"/>
    </source>
</evidence>
<keyword evidence="15 17" id="KW-0472">Membrane</keyword>
<evidence type="ECO:0000256" key="15">
    <source>
        <dbReference type="ARBA" id="ARBA00023136"/>
    </source>
</evidence>
<evidence type="ECO:0000256" key="1">
    <source>
        <dbReference type="ARBA" id="ARBA00004448"/>
    </source>
</evidence>
<evidence type="ECO:0000256" key="12">
    <source>
        <dbReference type="ARBA" id="ARBA00023027"/>
    </source>
</evidence>
<proteinExistence type="inferred from homology"/>
<evidence type="ECO:0000256" key="9">
    <source>
        <dbReference type="ARBA" id="ARBA00022967"/>
    </source>
</evidence>
<keyword evidence="10 17" id="KW-0249">Electron transport</keyword>
<evidence type="ECO:0000256" key="8">
    <source>
        <dbReference type="ARBA" id="ARBA00022792"/>
    </source>
</evidence>
<dbReference type="InterPro" id="IPR050175">
    <property type="entry name" value="Complex_I_Subunit_2"/>
</dbReference>
<dbReference type="InterPro" id="IPR003917">
    <property type="entry name" value="NADH_UbQ_OxRdtase_chain2"/>
</dbReference>
<protein>
    <recommendedName>
        <fullName evidence="4 17">NADH-ubiquinone oxidoreductase chain 2</fullName>
        <ecNumber evidence="3 17">7.1.1.2</ecNumber>
    </recommendedName>
</protein>
<gene>
    <name evidence="19" type="primary">ND2</name>
</gene>
<evidence type="ECO:0000256" key="2">
    <source>
        <dbReference type="ARBA" id="ARBA00007012"/>
    </source>
</evidence>
<dbReference type="AlphaFoldDB" id="A0AA95Z3V9"/>
<dbReference type="GO" id="GO:0005743">
    <property type="term" value="C:mitochondrial inner membrane"/>
    <property type="evidence" value="ECO:0007669"/>
    <property type="project" value="UniProtKB-SubCell"/>
</dbReference>
<dbReference type="PANTHER" id="PTHR46552">
    <property type="entry name" value="NADH-UBIQUINONE OXIDOREDUCTASE CHAIN 2"/>
    <property type="match status" value="1"/>
</dbReference>
<dbReference type="Pfam" id="PF00361">
    <property type="entry name" value="Proton_antipo_M"/>
    <property type="match status" value="1"/>
</dbReference>
<comment type="catalytic activity">
    <reaction evidence="16 17">
        <text>a ubiquinone + NADH + 5 H(+)(in) = a ubiquinol + NAD(+) + 4 H(+)(out)</text>
        <dbReference type="Rhea" id="RHEA:29091"/>
        <dbReference type="Rhea" id="RHEA-COMP:9565"/>
        <dbReference type="Rhea" id="RHEA-COMP:9566"/>
        <dbReference type="ChEBI" id="CHEBI:15378"/>
        <dbReference type="ChEBI" id="CHEBI:16389"/>
        <dbReference type="ChEBI" id="CHEBI:17976"/>
        <dbReference type="ChEBI" id="CHEBI:57540"/>
        <dbReference type="ChEBI" id="CHEBI:57945"/>
        <dbReference type="EC" id="7.1.1.2"/>
    </reaction>
</comment>
<evidence type="ECO:0000313" key="19">
    <source>
        <dbReference type="EMBL" id="WNH37128.1"/>
    </source>
</evidence>
<feature type="transmembrane region" description="Helical" evidence="17">
    <location>
        <begin position="237"/>
        <end position="254"/>
    </location>
</feature>
<evidence type="ECO:0000256" key="6">
    <source>
        <dbReference type="ARBA" id="ARBA00022660"/>
    </source>
</evidence>
<evidence type="ECO:0000256" key="13">
    <source>
        <dbReference type="ARBA" id="ARBA00023075"/>
    </source>
</evidence>
<dbReference type="PANTHER" id="PTHR46552:SF1">
    <property type="entry name" value="NADH-UBIQUINONE OXIDOREDUCTASE CHAIN 2"/>
    <property type="match status" value="1"/>
</dbReference>
<keyword evidence="13 17" id="KW-0830">Ubiquinone</keyword>
<keyword evidence="6 17" id="KW-0679">Respiratory chain</keyword>
<dbReference type="GO" id="GO:0006120">
    <property type="term" value="P:mitochondrial electron transport, NADH to ubiquinone"/>
    <property type="evidence" value="ECO:0007669"/>
    <property type="project" value="InterPro"/>
</dbReference>
<keyword evidence="9 17" id="KW-1278">Translocase</keyword>
<feature type="domain" description="NADH:quinone oxidoreductase/Mrp antiporter transmembrane" evidence="18">
    <location>
        <begin position="24"/>
        <end position="288"/>
    </location>
</feature>
<feature type="transmembrane region" description="Helical" evidence="17">
    <location>
        <begin position="96"/>
        <end position="116"/>
    </location>
</feature>
<dbReference type="GO" id="GO:0008137">
    <property type="term" value="F:NADH dehydrogenase (ubiquinone) activity"/>
    <property type="evidence" value="ECO:0007669"/>
    <property type="project" value="UniProtKB-EC"/>
</dbReference>
<evidence type="ECO:0000256" key="4">
    <source>
        <dbReference type="ARBA" id="ARBA00021008"/>
    </source>
</evidence>
<geneLocation type="mitochondrion" evidence="19"/>
<evidence type="ECO:0000259" key="18">
    <source>
        <dbReference type="Pfam" id="PF00361"/>
    </source>
</evidence>
<comment type="subcellular location">
    <subcellularLocation>
        <location evidence="1 17">Mitochondrion inner membrane</location>
        <topology evidence="1 17">Multi-pass membrane protein</topology>
    </subcellularLocation>
</comment>
<feature type="transmembrane region" description="Helical" evidence="17">
    <location>
        <begin position="27"/>
        <end position="46"/>
    </location>
</feature>
<feature type="transmembrane region" description="Helical" evidence="17">
    <location>
        <begin position="58"/>
        <end position="76"/>
    </location>
</feature>
<evidence type="ECO:0000256" key="16">
    <source>
        <dbReference type="ARBA" id="ARBA00049551"/>
    </source>
</evidence>
<keyword evidence="11 17" id="KW-1133">Transmembrane helix</keyword>